<dbReference type="Gene3D" id="3.50.50.60">
    <property type="entry name" value="FAD/NAD(P)-binding domain"/>
    <property type="match status" value="2"/>
</dbReference>
<keyword evidence="5" id="KW-0472">Membrane</keyword>
<dbReference type="InterPro" id="IPR023753">
    <property type="entry name" value="FAD/NAD-binding_dom"/>
</dbReference>
<accession>A0A316FZJ5</accession>
<dbReference type="InterPro" id="IPR036010">
    <property type="entry name" value="2Fe-2S_ferredoxin-like_sf"/>
</dbReference>
<sequence>MSDKDDIAFPNYMQQKRWLPVWCWHLLRVGSFIAIVSFIALCWHEPELALLIFWGLLVPVLPFVFWMVPGIWRNLCPLAATNQLPRLFRISLELELPKGLRRYATVIGIVLLFIAVPLRKIMLNDDAFALSVLILMALALALLGGIIFKGKSGWCGSFCPLLPVQRLYAQTPAAFIPNSHCQPCVGCTRNCYDFNPKVAYLADLYDKDPVYGADRKFFAGLMPGLVVAFFTIDYSQAMSWWELYLQFGFYCLVGIGSYQVLETFIKVSPHKITTLFAMISINLFYWFSLPVIFSSIEQLTHTNVPEWALWSARTAILLLALQWVFRTFEKEKVFLSQLFASNTVKVGSNSPLTRKRTQQTDNPVVEVKPSGVQLVAEKGTSLLDLLENNGEKINSGCRMGACGADPVAILEGEENLSEKGAEEQSTLERLGYFKRVRMACSAQVNGNVTIDLDPQASASQQTLVPKFSLDKSVKHVVIIGNGIAGVTAADYLRRFHPTLKIDLIGSEKYPLYNRMAISKLIYTSSGMQGLMLLPEDWYKVRMIDNWLNTRAKSIDLKQKLVKLATGEQIEYDKLILTAGSEANLPDIDGFGCDGCFCLRSADDAMSIRDYVQTKDTRFAVVAGGGLLGLEAAYALLKIGLRVTVLERSEHLLKRQLDATAAKILHEYLSGLGLHIRYQSEVASVSGENRATDIVLKNGETERCDLLLVAAGIAPNTSLAEEAGLNTHRGVIVDSQLKAAADIYVAGDLAEMDSAPGAIPGLWTVAVEQGKIAALNALGDHNEYQHQPQPTALKVVGVELLSMGDFVGKDTDQVIALEQDGKYRKLVLREGNVIGAILLGFPDLKNTVIKWVLDQVNVSDKLEQLEKGEWD</sequence>
<dbReference type="Pfam" id="PF18267">
    <property type="entry name" value="Rubredoxin_C"/>
    <property type="match status" value="1"/>
</dbReference>
<dbReference type="SUPFAM" id="SSF54292">
    <property type="entry name" value="2Fe-2S ferredoxin-like"/>
    <property type="match status" value="1"/>
</dbReference>
<dbReference type="RefSeq" id="WP_109761871.1">
    <property type="nucleotide sequence ID" value="NZ_QGGU01000002.1"/>
</dbReference>
<dbReference type="PANTHER" id="PTHR43429:SF3">
    <property type="entry name" value="NITRITE REDUCTASE [NAD(P)H]"/>
    <property type="match status" value="1"/>
</dbReference>
<keyword evidence="5" id="KW-0812">Transmembrane</keyword>
<organism evidence="7 8">
    <name type="scientific">Pleionea mediterranea</name>
    <dbReference type="NCBI Taxonomy" id="523701"/>
    <lineage>
        <taxon>Bacteria</taxon>
        <taxon>Pseudomonadati</taxon>
        <taxon>Pseudomonadota</taxon>
        <taxon>Gammaproteobacteria</taxon>
        <taxon>Oceanospirillales</taxon>
        <taxon>Pleioneaceae</taxon>
        <taxon>Pleionea</taxon>
    </lineage>
</organism>
<dbReference type="EMBL" id="QGGU01000002">
    <property type="protein sequence ID" value="PWK53812.1"/>
    <property type="molecule type" value="Genomic_DNA"/>
</dbReference>
<evidence type="ECO:0000256" key="3">
    <source>
        <dbReference type="ARBA" id="ARBA00022630"/>
    </source>
</evidence>
<dbReference type="GO" id="GO:0051536">
    <property type="term" value="F:iron-sulfur cluster binding"/>
    <property type="evidence" value="ECO:0007669"/>
    <property type="project" value="InterPro"/>
</dbReference>
<dbReference type="InterPro" id="IPR001041">
    <property type="entry name" value="2Fe-2S_ferredoxin-type"/>
</dbReference>
<keyword evidence="8" id="KW-1185">Reference proteome</keyword>
<dbReference type="AlphaFoldDB" id="A0A316FZJ5"/>
<evidence type="ECO:0000313" key="7">
    <source>
        <dbReference type="EMBL" id="PWK53812.1"/>
    </source>
</evidence>
<evidence type="ECO:0000256" key="1">
    <source>
        <dbReference type="ARBA" id="ARBA00001974"/>
    </source>
</evidence>
<dbReference type="InterPro" id="IPR036188">
    <property type="entry name" value="FAD/NAD-bd_sf"/>
</dbReference>
<evidence type="ECO:0000256" key="4">
    <source>
        <dbReference type="ARBA" id="ARBA00022827"/>
    </source>
</evidence>
<dbReference type="InterPro" id="IPR012675">
    <property type="entry name" value="Beta-grasp_dom_sf"/>
</dbReference>
<dbReference type="Pfam" id="PF07992">
    <property type="entry name" value="Pyr_redox_2"/>
    <property type="match status" value="1"/>
</dbReference>
<comment type="cofactor">
    <cofactor evidence="1">
        <name>FAD</name>
        <dbReference type="ChEBI" id="CHEBI:57692"/>
    </cofactor>
</comment>
<feature type="transmembrane region" description="Helical" evidence="5">
    <location>
        <begin position="273"/>
        <end position="295"/>
    </location>
</feature>
<dbReference type="Gene3D" id="3.30.390.30">
    <property type="match status" value="1"/>
</dbReference>
<feature type="domain" description="2Fe-2S ferredoxin-type" evidence="6">
    <location>
        <begin position="363"/>
        <end position="456"/>
    </location>
</feature>
<dbReference type="CDD" id="cd00207">
    <property type="entry name" value="fer2"/>
    <property type="match status" value="1"/>
</dbReference>
<dbReference type="Gene3D" id="3.10.20.30">
    <property type="match status" value="1"/>
</dbReference>
<feature type="transmembrane region" description="Helical" evidence="5">
    <location>
        <begin position="49"/>
        <end position="68"/>
    </location>
</feature>
<dbReference type="InterPro" id="IPR050260">
    <property type="entry name" value="FAD-bd_OxRdtase"/>
</dbReference>
<dbReference type="Proteomes" id="UP000245790">
    <property type="component" value="Unassembled WGS sequence"/>
</dbReference>
<dbReference type="PANTHER" id="PTHR43429">
    <property type="entry name" value="PYRIDINE NUCLEOTIDE-DISULFIDE OXIDOREDUCTASE DOMAIN-CONTAINING"/>
    <property type="match status" value="1"/>
</dbReference>
<dbReference type="InterPro" id="IPR041575">
    <property type="entry name" value="Rubredoxin_C"/>
</dbReference>
<dbReference type="OrthoDB" id="9768666at2"/>
<dbReference type="PRINTS" id="PR00368">
    <property type="entry name" value="FADPNR"/>
</dbReference>
<feature type="transmembrane region" description="Helical" evidence="5">
    <location>
        <begin position="243"/>
        <end position="261"/>
    </location>
</feature>
<comment type="similarity">
    <text evidence="2">Belongs to the FAD-dependent oxidoreductase family.</text>
</comment>
<keyword evidence="4" id="KW-0274">FAD</keyword>
<evidence type="ECO:0000256" key="2">
    <source>
        <dbReference type="ARBA" id="ARBA00006442"/>
    </source>
</evidence>
<feature type="transmembrane region" description="Helical" evidence="5">
    <location>
        <begin position="217"/>
        <end position="237"/>
    </location>
</feature>
<dbReference type="GO" id="GO:0016491">
    <property type="term" value="F:oxidoreductase activity"/>
    <property type="evidence" value="ECO:0007669"/>
    <property type="project" value="InterPro"/>
</dbReference>
<reference evidence="7 8" key="1">
    <citation type="submission" date="2018-05" db="EMBL/GenBank/DDBJ databases">
        <title>Genomic Encyclopedia of Type Strains, Phase IV (KMG-IV): sequencing the most valuable type-strain genomes for metagenomic binning, comparative biology and taxonomic classification.</title>
        <authorList>
            <person name="Goeker M."/>
        </authorList>
    </citation>
    <scope>NUCLEOTIDE SEQUENCE [LARGE SCALE GENOMIC DNA]</scope>
    <source>
        <strain evidence="7 8">DSM 25350</strain>
    </source>
</reference>
<protein>
    <submittedName>
        <fullName evidence="7">2Fe-2S iron-sulfur cluster protein</fullName>
    </submittedName>
</protein>
<dbReference type="PRINTS" id="PR00411">
    <property type="entry name" value="PNDRDTASEI"/>
</dbReference>
<feature type="transmembrane region" description="Helical" evidence="5">
    <location>
        <begin position="128"/>
        <end position="148"/>
    </location>
</feature>
<keyword evidence="3" id="KW-0285">Flavoprotein</keyword>
<evidence type="ECO:0000313" key="8">
    <source>
        <dbReference type="Proteomes" id="UP000245790"/>
    </source>
</evidence>
<dbReference type="Pfam" id="PF00111">
    <property type="entry name" value="Fer2"/>
    <property type="match status" value="1"/>
</dbReference>
<feature type="transmembrane region" description="Helical" evidence="5">
    <location>
        <begin position="21"/>
        <end position="43"/>
    </location>
</feature>
<dbReference type="InterPro" id="IPR016156">
    <property type="entry name" value="FAD/NAD-linked_Rdtase_dimer_sf"/>
</dbReference>
<comment type="caution">
    <text evidence="7">The sequence shown here is derived from an EMBL/GenBank/DDBJ whole genome shotgun (WGS) entry which is preliminary data.</text>
</comment>
<name>A0A316FZJ5_9GAMM</name>
<feature type="transmembrane region" description="Helical" evidence="5">
    <location>
        <begin position="103"/>
        <end position="122"/>
    </location>
</feature>
<evidence type="ECO:0000259" key="6">
    <source>
        <dbReference type="PROSITE" id="PS51085"/>
    </source>
</evidence>
<proteinExistence type="inferred from homology"/>
<dbReference type="PROSITE" id="PS51085">
    <property type="entry name" value="2FE2S_FER_2"/>
    <property type="match status" value="1"/>
</dbReference>
<gene>
    <name evidence="7" type="ORF">C8D97_102202</name>
</gene>
<evidence type="ECO:0000256" key="5">
    <source>
        <dbReference type="SAM" id="Phobius"/>
    </source>
</evidence>
<dbReference type="SUPFAM" id="SSF51905">
    <property type="entry name" value="FAD/NAD(P)-binding domain"/>
    <property type="match status" value="2"/>
</dbReference>
<keyword evidence="5" id="KW-1133">Transmembrane helix</keyword>